<gene>
    <name evidence="3" type="ORF">ACFQ45_14785</name>
</gene>
<keyword evidence="2" id="KW-1133">Transmembrane helix</keyword>
<proteinExistence type="predicted"/>
<keyword evidence="2" id="KW-0812">Transmembrane</keyword>
<dbReference type="EMBL" id="JBHTMN010000017">
    <property type="protein sequence ID" value="MFD1384634.1"/>
    <property type="molecule type" value="Genomic_DNA"/>
</dbReference>
<keyword evidence="4" id="KW-1185">Reference proteome</keyword>
<keyword evidence="2" id="KW-0472">Membrane</keyword>
<evidence type="ECO:0000256" key="1">
    <source>
        <dbReference type="SAM" id="Coils"/>
    </source>
</evidence>
<evidence type="ECO:0000313" key="3">
    <source>
        <dbReference type="EMBL" id="MFD1384634.1"/>
    </source>
</evidence>
<reference evidence="4" key="1">
    <citation type="journal article" date="2019" name="Int. J. Syst. Evol. Microbiol.">
        <title>The Global Catalogue of Microorganisms (GCM) 10K type strain sequencing project: providing services to taxonomists for standard genome sequencing and annotation.</title>
        <authorList>
            <consortium name="The Broad Institute Genomics Platform"/>
            <consortium name="The Broad Institute Genome Sequencing Center for Infectious Disease"/>
            <person name="Wu L."/>
            <person name="Ma J."/>
        </authorList>
    </citation>
    <scope>NUCLEOTIDE SEQUENCE [LARGE SCALE GENOMIC DNA]</scope>
    <source>
        <strain evidence="4">JCM 30774</strain>
    </source>
</reference>
<evidence type="ECO:0000256" key="2">
    <source>
        <dbReference type="SAM" id="Phobius"/>
    </source>
</evidence>
<evidence type="ECO:0000313" key="4">
    <source>
        <dbReference type="Proteomes" id="UP001597059"/>
    </source>
</evidence>
<comment type="caution">
    <text evidence="3">The sequence shown here is derived from an EMBL/GenBank/DDBJ whole genome shotgun (WGS) entry which is preliminary data.</text>
</comment>
<keyword evidence="1" id="KW-0175">Coiled coil</keyword>
<protein>
    <recommendedName>
        <fullName evidence="5">5-bromo-4-chloroindolyl phosphate hydrolysis protein</fullName>
    </recommendedName>
</protein>
<feature type="coiled-coil region" evidence="1">
    <location>
        <begin position="174"/>
        <end position="224"/>
    </location>
</feature>
<dbReference type="Proteomes" id="UP001597059">
    <property type="component" value="Unassembled WGS sequence"/>
</dbReference>
<name>A0ABW4B520_9GAMM</name>
<sequence>MSLSIILVVVFVALVVAVSLLRFFKLRRARQQQEIEALVKRCHRIDRLLNIVPDRYLPLITKTVLMEYMVSSVSLIKKHREERELVGALPHYLQSLSELKAGQQATLKDRVQTSQQLELIQNALQSLPLLLRGLVGKSVLDKATAKEQAAQIRFGYFLAHHDLLVREARLDLDIDKKARALEKLRLALAEMEKVAAYTASEPVIKRLNKAIKQVESELFGKKARVD</sequence>
<organism evidence="3 4">
    <name type="scientific">Rhodanobacter aciditrophus</name>
    <dbReference type="NCBI Taxonomy" id="1623218"/>
    <lineage>
        <taxon>Bacteria</taxon>
        <taxon>Pseudomonadati</taxon>
        <taxon>Pseudomonadota</taxon>
        <taxon>Gammaproteobacteria</taxon>
        <taxon>Lysobacterales</taxon>
        <taxon>Rhodanobacteraceae</taxon>
        <taxon>Rhodanobacter</taxon>
    </lineage>
</organism>
<accession>A0ABW4B520</accession>
<evidence type="ECO:0008006" key="5">
    <source>
        <dbReference type="Google" id="ProtNLM"/>
    </source>
</evidence>
<feature type="transmembrane region" description="Helical" evidence="2">
    <location>
        <begin position="6"/>
        <end position="24"/>
    </location>
</feature>